<feature type="non-terminal residue" evidence="1">
    <location>
        <position position="1"/>
    </location>
</feature>
<evidence type="ECO:0000313" key="2">
    <source>
        <dbReference type="Proteomes" id="UP000789525"/>
    </source>
</evidence>
<comment type="caution">
    <text evidence="1">The sequence shown here is derived from an EMBL/GenBank/DDBJ whole genome shotgun (WGS) entry which is preliminary data.</text>
</comment>
<dbReference type="Proteomes" id="UP000789525">
    <property type="component" value="Unassembled WGS sequence"/>
</dbReference>
<sequence length="308" mass="34258">EEEFYTPGTLDLLEARRSIAEYSIQRAAIRIEKQRQEAKIPLTRIIEMRKQLFTELKGTIDLLLRSASRPIAKCWRLAVGHSDRIGGISWHPHATTSIGPSVANLASGAADGNVHLWSLDKYVISCNYLVSASYDGTWRLWDVNKSTELLLQTGHSKEVWMHLDEYGISAQVATGGGDDTIRLWDIRALRSLTTIPAHRSNVSEVRFFHSSSSLVSLEQADNSQPGANSLEMLEEQVYERYKSGLYLASAGYDGLVKLWSAEDWQLVRALTADSEKVMSVDLSPDGNLIASGSFSRNYQLFAAEGYSG</sequence>
<dbReference type="EMBL" id="CAJVPT010030924">
    <property type="protein sequence ID" value="CAG8695947.1"/>
    <property type="molecule type" value="Genomic_DNA"/>
</dbReference>
<name>A0ACA9P911_9GLOM</name>
<proteinExistence type="predicted"/>
<keyword evidence="2" id="KW-1185">Reference proteome</keyword>
<evidence type="ECO:0000313" key="1">
    <source>
        <dbReference type="EMBL" id="CAG8695947.1"/>
    </source>
</evidence>
<accession>A0ACA9P911</accession>
<protein>
    <submittedName>
        <fullName evidence="1">14884_t:CDS:1</fullName>
    </submittedName>
</protein>
<reference evidence="1" key="1">
    <citation type="submission" date="2021-06" db="EMBL/GenBank/DDBJ databases">
        <authorList>
            <person name="Kallberg Y."/>
            <person name="Tangrot J."/>
            <person name="Rosling A."/>
        </authorList>
    </citation>
    <scope>NUCLEOTIDE SEQUENCE</scope>
    <source>
        <strain evidence="1">CL356</strain>
    </source>
</reference>
<gene>
    <name evidence="1" type="ORF">ACOLOM_LOCUS10028</name>
</gene>
<organism evidence="1 2">
    <name type="scientific">Acaulospora colombiana</name>
    <dbReference type="NCBI Taxonomy" id="27376"/>
    <lineage>
        <taxon>Eukaryota</taxon>
        <taxon>Fungi</taxon>
        <taxon>Fungi incertae sedis</taxon>
        <taxon>Mucoromycota</taxon>
        <taxon>Glomeromycotina</taxon>
        <taxon>Glomeromycetes</taxon>
        <taxon>Diversisporales</taxon>
        <taxon>Acaulosporaceae</taxon>
        <taxon>Acaulospora</taxon>
    </lineage>
</organism>